<evidence type="ECO:0000259" key="6">
    <source>
        <dbReference type="PROSITE" id="PS50262"/>
    </source>
</evidence>
<evidence type="ECO:0000256" key="5">
    <source>
        <dbReference type="SAM" id="Phobius"/>
    </source>
</evidence>
<dbReference type="InterPro" id="IPR034113">
    <property type="entry name" value="SCP_GAPR1-like"/>
</dbReference>
<dbReference type="PANTHER" id="PTHR10334">
    <property type="entry name" value="CYSTEINE-RICH SECRETORY PROTEIN-RELATED"/>
    <property type="match status" value="1"/>
</dbReference>
<dbReference type="InterPro" id="IPR018244">
    <property type="entry name" value="Allrgn_V5/Tpx1_CS"/>
</dbReference>
<comment type="subcellular location">
    <subcellularLocation>
        <location evidence="1">Membrane</location>
    </subcellularLocation>
</comment>
<feature type="transmembrane region" description="Helical" evidence="5">
    <location>
        <begin position="37"/>
        <end position="60"/>
    </location>
</feature>
<proteinExistence type="predicted"/>
<comment type="caution">
    <text evidence="7">The sequence shown here is derived from an EMBL/GenBank/DDBJ whole genome shotgun (WGS) entry which is preliminary data.</text>
</comment>
<dbReference type="Gene3D" id="3.40.33.10">
    <property type="entry name" value="CAP"/>
    <property type="match status" value="1"/>
</dbReference>
<dbReference type="Gene3D" id="1.20.1070.10">
    <property type="entry name" value="Rhodopsin 7-helix transmembrane proteins"/>
    <property type="match status" value="1"/>
</dbReference>
<keyword evidence="3 5" id="KW-1133">Transmembrane helix</keyword>
<dbReference type="SUPFAM" id="SSF81321">
    <property type="entry name" value="Family A G protein-coupled receptor-like"/>
    <property type="match status" value="1"/>
</dbReference>
<sequence>MYTIFFCPCNQIFDYQQVLCGSPCFKRTTFLLNAYDMFIHSVIPCIIIVIFSLALLIRVIRHKHRMQGQIFSQRKQYRMVIQLLSIACLYIIMNAPLFIVIGIQVFYSKIFAATERDLYLFYLYYFYHLDKILAKLVDRLPSQDHKNDKKVVRKARHRYERPSKLHADIAQKRARVHEHHHFESLKIMYSKFVSDVLQLHNYYRARHSASPLTISQRLNYIAQKYAEHLAATSKFEHSGNRFGNESLGENLYMQWISHGKVPVSAKEATKHWYDEIELYDFKRPYYSEDTGHFTQMIWKSTERMGVGFALSADEREVYIVANYYPAGNIINPGYFEKNVLPAKH</sequence>
<evidence type="ECO:0000256" key="3">
    <source>
        <dbReference type="ARBA" id="ARBA00022989"/>
    </source>
</evidence>
<dbReference type="Proteomes" id="UP000663854">
    <property type="component" value="Unassembled WGS sequence"/>
</dbReference>
<reference evidence="7" key="1">
    <citation type="submission" date="2021-02" db="EMBL/GenBank/DDBJ databases">
        <authorList>
            <person name="Nowell W R."/>
        </authorList>
    </citation>
    <scope>NUCLEOTIDE SEQUENCE</scope>
</reference>
<dbReference type="InterPro" id="IPR001283">
    <property type="entry name" value="CRISP-related"/>
</dbReference>
<dbReference type="Pfam" id="PF00188">
    <property type="entry name" value="CAP"/>
    <property type="match status" value="1"/>
</dbReference>
<keyword evidence="2 5" id="KW-0812">Transmembrane</keyword>
<gene>
    <name evidence="8" type="ORF">JXQ802_LOCUS36735</name>
    <name evidence="7" type="ORF">PYM288_LOCUS9314</name>
</gene>
<dbReference type="PROSITE" id="PS01009">
    <property type="entry name" value="CRISP_1"/>
    <property type="match status" value="1"/>
</dbReference>
<accession>A0A813ZCR0</accession>
<evidence type="ECO:0000313" key="9">
    <source>
        <dbReference type="Proteomes" id="UP000663854"/>
    </source>
</evidence>
<feature type="domain" description="G-protein coupled receptors family 1 profile" evidence="6">
    <location>
        <begin position="1"/>
        <end position="138"/>
    </location>
</feature>
<dbReference type="PRINTS" id="PR00837">
    <property type="entry name" value="V5TPXLIKE"/>
</dbReference>
<name>A0A813ZCR0_9BILA</name>
<evidence type="ECO:0000313" key="10">
    <source>
        <dbReference type="Proteomes" id="UP000663870"/>
    </source>
</evidence>
<evidence type="ECO:0000313" key="7">
    <source>
        <dbReference type="EMBL" id="CAF0896823.1"/>
    </source>
</evidence>
<dbReference type="EMBL" id="CAJNOL010001908">
    <property type="protein sequence ID" value="CAF1436414.1"/>
    <property type="molecule type" value="Genomic_DNA"/>
</dbReference>
<dbReference type="SUPFAM" id="SSF55797">
    <property type="entry name" value="PR-1-like"/>
    <property type="match status" value="1"/>
</dbReference>
<dbReference type="InterPro" id="IPR014044">
    <property type="entry name" value="CAP_dom"/>
</dbReference>
<evidence type="ECO:0000256" key="4">
    <source>
        <dbReference type="ARBA" id="ARBA00023136"/>
    </source>
</evidence>
<dbReference type="AlphaFoldDB" id="A0A813ZCR0"/>
<dbReference type="GO" id="GO:0005576">
    <property type="term" value="C:extracellular region"/>
    <property type="evidence" value="ECO:0007669"/>
    <property type="project" value="InterPro"/>
</dbReference>
<dbReference type="PROSITE" id="PS50262">
    <property type="entry name" value="G_PROTEIN_RECEP_F1_2"/>
    <property type="match status" value="1"/>
</dbReference>
<feature type="transmembrane region" description="Helical" evidence="5">
    <location>
        <begin position="81"/>
        <end position="107"/>
    </location>
</feature>
<dbReference type="InterPro" id="IPR017452">
    <property type="entry name" value="GPCR_Rhodpsn_7TM"/>
</dbReference>
<organism evidence="7 9">
    <name type="scientific">Rotaria sordida</name>
    <dbReference type="NCBI Taxonomy" id="392033"/>
    <lineage>
        <taxon>Eukaryota</taxon>
        <taxon>Metazoa</taxon>
        <taxon>Spiralia</taxon>
        <taxon>Gnathifera</taxon>
        <taxon>Rotifera</taxon>
        <taxon>Eurotatoria</taxon>
        <taxon>Bdelloidea</taxon>
        <taxon>Philodinida</taxon>
        <taxon>Philodinidae</taxon>
        <taxon>Rotaria</taxon>
    </lineage>
</organism>
<evidence type="ECO:0000313" key="8">
    <source>
        <dbReference type="EMBL" id="CAF1436414.1"/>
    </source>
</evidence>
<dbReference type="CDD" id="cd05382">
    <property type="entry name" value="CAP_GAPR1-like"/>
    <property type="match status" value="1"/>
</dbReference>
<keyword evidence="4 5" id="KW-0472">Membrane</keyword>
<protein>
    <recommendedName>
        <fullName evidence="6">G-protein coupled receptors family 1 profile domain-containing protein</fullName>
    </recommendedName>
</protein>
<dbReference type="SMART" id="SM00198">
    <property type="entry name" value="SCP"/>
    <property type="match status" value="1"/>
</dbReference>
<dbReference type="InterPro" id="IPR035940">
    <property type="entry name" value="CAP_sf"/>
</dbReference>
<keyword evidence="10" id="KW-1185">Reference proteome</keyword>
<evidence type="ECO:0000256" key="2">
    <source>
        <dbReference type="ARBA" id="ARBA00022692"/>
    </source>
</evidence>
<dbReference type="GO" id="GO:0016020">
    <property type="term" value="C:membrane"/>
    <property type="evidence" value="ECO:0007669"/>
    <property type="project" value="UniProtKB-SubCell"/>
</dbReference>
<evidence type="ECO:0000256" key="1">
    <source>
        <dbReference type="ARBA" id="ARBA00004370"/>
    </source>
</evidence>
<dbReference type="Proteomes" id="UP000663870">
    <property type="component" value="Unassembled WGS sequence"/>
</dbReference>
<dbReference type="FunFam" id="3.40.33.10:FF:000002">
    <property type="entry name" value="Golgi-associated plant pathogenesis-related protein 1"/>
    <property type="match status" value="1"/>
</dbReference>
<dbReference type="EMBL" id="CAJNOH010000134">
    <property type="protein sequence ID" value="CAF0896823.1"/>
    <property type="molecule type" value="Genomic_DNA"/>
</dbReference>